<reference evidence="3" key="1">
    <citation type="journal article" date="2019" name="Int. J. Syst. Evol. Microbiol.">
        <title>The Global Catalogue of Microorganisms (GCM) 10K type strain sequencing project: providing services to taxonomists for standard genome sequencing and annotation.</title>
        <authorList>
            <consortium name="The Broad Institute Genomics Platform"/>
            <consortium name="The Broad Institute Genome Sequencing Center for Infectious Disease"/>
            <person name="Wu L."/>
            <person name="Ma J."/>
        </authorList>
    </citation>
    <scope>NUCLEOTIDE SEQUENCE [LARGE SCALE GENOMIC DNA]</scope>
    <source>
        <strain evidence="3">CGMCC 4.7241</strain>
    </source>
</reference>
<name>A0ABV7YPN7_9ACTN</name>
<proteinExistence type="predicted"/>
<keyword evidence="1" id="KW-1133">Transmembrane helix</keyword>
<evidence type="ECO:0008006" key="4">
    <source>
        <dbReference type="Google" id="ProtNLM"/>
    </source>
</evidence>
<evidence type="ECO:0000313" key="3">
    <source>
        <dbReference type="Proteomes" id="UP001595699"/>
    </source>
</evidence>
<feature type="transmembrane region" description="Helical" evidence="1">
    <location>
        <begin position="6"/>
        <end position="24"/>
    </location>
</feature>
<keyword evidence="1" id="KW-0472">Membrane</keyword>
<feature type="transmembrane region" description="Helical" evidence="1">
    <location>
        <begin position="96"/>
        <end position="118"/>
    </location>
</feature>
<sequence length="165" mass="17491">MTLSTLVNAALVVAVVIYMVARRMSWQQFNKSGREVWVMPLVLIGIGLLQMKDKLGGGYHLTVADIGFLVAGLAVSLVVGLLMGRTVELQTRGTEVWYRMPVIGLLVLVGYVAARFALAMLGHTMGATITSGGGSIMVSLGANLLAQSLVTASRVSTSTLQRARA</sequence>
<keyword evidence="1" id="KW-0812">Transmembrane</keyword>
<feature type="transmembrane region" description="Helical" evidence="1">
    <location>
        <begin position="63"/>
        <end position="84"/>
    </location>
</feature>
<comment type="caution">
    <text evidence="2">The sequence shown here is derived from an EMBL/GenBank/DDBJ whole genome shotgun (WGS) entry which is preliminary data.</text>
</comment>
<dbReference type="EMBL" id="JBHRZH010000062">
    <property type="protein sequence ID" value="MFC3766972.1"/>
    <property type="molecule type" value="Genomic_DNA"/>
</dbReference>
<protein>
    <recommendedName>
        <fullName evidence="4">DUF1453 domain-containing protein</fullName>
    </recommendedName>
</protein>
<organism evidence="2 3">
    <name type="scientific">Tenggerimyces flavus</name>
    <dbReference type="NCBI Taxonomy" id="1708749"/>
    <lineage>
        <taxon>Bacteria</taxon>
        <taxon>Bacillati</taxon>
        <taxon>Actinomycetota</taxon>
        <taxon>Actinomycetes</taxon>
        <taxon>Propionibacteriales</taxon>
        <taxon>Nocardioidaceae</taxon>
        <taxon>Tenggerimyces</taxon>
    </lineage>
</organism>
<evidence type="ECO:0000313" key="2">
    <source>
        <dbReference type="EMBL" id="MFC3766972.1"/>
    </source>
</evidence>
<gene>
    <name evidence="2" type="ORF">ACFOUW_39520</name>
</gene>
<dbReference type="Proteomes" id="UP001595699">
    <property type="component" value="Unassembled WGS sequence"/>
</dbReference>
<dbReference type="RefSeq" id="WP_205115811.1">
    <property type="nucleotide sequence ID" value="NZ_JAFBCM010000001.1"/>
</dbReference>
<keyword evidence="3" id="KW-1185">Reference proteome</keyword>
<feature type="transmembrane region" description="Helical" evidence="1">
    <location>
        <begin position="124"/>
        <end position="146"/>
    </location>
</feature>
<evidence type="ECO:0000256" key="1">
    <source>
        <dbReference type="SAM" id="Phobius"/>
    </source>
</evidence>
<feature type="transmembrane region" description="Helical" evidence="1">
    <location>
        <begin position="36"/>
        <end position="51"/>
    </location>
</feature>
<accession>A0ABV7YPN7</accession>